<organism evidence="2 4">
    <name type="scientific">Bursaphelenchus xylophilus</name>
    <name type="common">Pinewood nematode worm</name>
    <name type="synonym">Aphelenchoides xylophilus</name>
    <dbReference type="NCBI Taxonomy" id="6326"/>
    <lineage>
        <taxon>Eukaryota</taxon>
        <taxon>Metazoa</taxon>
        <taxon>Ecdysozoa</taxon>
        <taxon>Nematoda</taxon>
        <taxon>Chromadorea</taxon>
        <taxon>Rhabditida</taxon>
        <taxon>Tylenchina</taxon>
        <taxon>Tylenchomorpha</taxon>
        <taxon>Aphelenchoidea</taxon>
        <taxon>Aphelenchoididae</taxon>
        <taxon>Bursaphelenchus</taxon>
    </lineage>
</organism>
<dbReference type="Proteomes" id="UP000095284">
    <property type="component" value="Unplaced"/>
</dbReference>
<dbReference type="EMBL" id="CAJFDI010000001">
    <property type="protein sequence ID" value="CAD5210887.1"/>
    <property type="molecule type" value="Genomic_DNA"/>
</dbReference>
<gene>
    <name evidence="1" type="ORF">BXYJ_LOCUS2153</name>
</gene>
<evidence type="ECO:0000313" key="4">
    <source>
        <dbReference type="WBParaSite" id="BXY_0912400.1"/>
    </source>
</evidence>
<keyword evidence="3" id="KW-1185">Reference proteome</keyword>
<dbReference type="AlphaFoldDB" id="A0A1I7S7Y1"/>
<evidence type="ECO:0000313" key="2">
    <source>
        <dbReference type="Proteomes" id="UP000095284"/>
    </source>
</evidence>
<evidence type="ECO:0000313" key="3">
    <source>
        <dbReference type="Proteomes" id="UP000659654"/>
    </source>
</evidence>
<name>A0A1I7S7Y1_BURXY</name>
<reference evidence="1" key="2">
    <citation type="submission" date="2020-09" db="EMBL/GenBank/DDBJ databases">
        <authorList>
            <person name="Kikuchi T."/>
        </authorList>
    </citation>
    <scope>NUCLEOTIDE SEQUENCE</scope>
    <source>
        <strain evidence="1">Ka4C1</strain>
    </source>
</reference>
<dbReference type="WBParaSite" id="BXY_0912400.1">
    <property type="protein sequence ID" value="BXY_0912400.1"/>
    <property type="gene ID" value="BXY_0912400"/>
</dbReference>
<dbReference type="OrthoDB" id="10608534at2759"/>
<dbReference type="EMBL" id="CAJFCV020000001">
    <property type="protein sequence ID" value="CAG9087215.1"/>
    <property type="molecule type" value="Genomic_DNA"/>
</dbReference>
<dbReference type="Proteomes" id="UP000659654">
    <property type="component" value="Unassembled WGS sequence"/>
</dbReference>
<proteinExistence type="predicted"/>
<accession>A0A1I7S7Y1</accession>
<dbReference type="Proteomes" id="UP000582659">
    <property type="component" value="Unassembled WGS sequence"/>
</dbReference>
<reference evidence="4" key="1">
    <citation type="submission" date="2016-11" db="UniProtKB">
        <authorList>
            <consortium name="WormBaseParasite"/>
        </authorList>
    </citation>
    <scope>IDENTIFICATION</scope>
</reference>
<evidence type="ECO:0000313" key="1">
    <source>
        <dbReference type="EMBL" id="CAD5210887.1"/>
    </source>
</evidence>
<protein>
    <submittedName>
        <fullName evidence="1">(pine wood nematode) hypothetical protein</fullName>
    </submittedName>
</protein>
<sequence length="414" mass="47611">MLNHEPFSFFTQYFTSFINLEDARADHQHEEIKKQLRLTLFGRRGIYSAALKNLYALRIRAIRGNIGDVRLGIKINPLEDATSYLVNEHDYVFCGDYVDIIKLVVPVFSGISFQVDQDGHTMITMYGFSKGCPTESYTRILCNDILKWKFKINQNSICRLIAELAPNLKTIDFTSCDNTSYYRVADVLATTPAMSLDRVTVRLQEGCKPSIFDFCAIHRVKHLEIWPCPWKLFLLDKIEIRRKFEVDTFTICLFGSPGMETRFYQVERHILDLLEQTMTRIVTKNIKLAVDVPSSGVFVRFSPSIREYDSLIQRFMSPGVKYTLEMNRVLDDLAEDIVSLAICEIGLEDLSSLLYNGPPPERNSLQLVNRSSLVAQLRCDLYSDVQLEVNWKRRTRSLKDQEHISVKLGSSNGL</sequence>